<dbReference type="EMBL" id="FMBC01000093">
    <property type="protein sequence ID" value="SCC69641.1"/>
    <property type="molecule type" value="Genomic_DNA"/>
</dbReference>
<organism evidence="1 2">
    <name type="scientific">Kosakonia oryziphila</name>
    <dbReference type="NCBI Taxonomy" id="1005667"/>
    <lineage>
        <taxon>Bacteria</taxon>
        <taxon>Pseudomonadati</taxon>
        <taxon>Pseudomonadota</taxon>
        <taxon>Gammaproteobacteria</taxon>
        <taxon>Enterobacterales</taxon>
        <taxon>Enterobacteriaceae</taxon>
        <taxon>Kosakonia</taxon>
    </lineage>
</organism>
<dbReference type="OrthoDB" id="6629049at2"/>
<dbReference type="Proteomes" id="UP000198515">
    <property type="component" value="Unassembled WGS sequence"/>
</dbReference>
<evidence type="ECO:0008006" key="3">
    <source>
        <dbReference type="Google" id="ProtNLM"/>
    </source>
</evidence>
<name>A0A1C4GPG7_9ENTR</name>
<gene>
    <name evidence="1" type="ORF">GA0061070_10932</name>
</gene>
<accession>A0A1C4GPG7</accession>
<evidence type="ECO:0000313" key="1">
    <source>
        <dbReference type="EMBL" id="SCC69641.1"/>
    </source>
</evidence>
<evidence type="ECO:0000313" key="2">
    <source>
        <dbReference type="Proteomes" id="UP000198515"/>
    </source>
</evidence>
<protein>
    <recommendedName>
        <fullName evidence="3">Bacteriophage lambda head decoration protein D</fullName>
    </recommendedName>
</protein>
<keyword evidence="2" id="KW-1185">Reference proteome</keyword>
<sequence>MTLRCLLNPWRFTFQTLNGNNSHARYKVVAYASDAIMQDKLIRVESGIPADLIVGDLIDVTGAKAAAPGDIAYVVVEPAKAGSKAFIVASPEHTILALVGVEFGSLDKSFAQAQLATLGFTFTDYDTVALRTT</sequence>
<reference evidence="2" key="1">
    <citation type="submission" date="2016-08" db="EMBL/GenBank/DDBJ databases">
        <authorList>
            <person name="Varghese N."/>
            <person name="Submissions Spin"/>
        </authorList>
    </citation>
    <scope>NUCLEOTIDE SEQUENCE [LARGE SCALE GENOMIC DNA]</scope>
    <source>
        <strain evidence="2">REICA_142</strain>
    </source>
</reference>
<proteinExistence type="predicted"/>
<dbReference type="AlphaFoldDB" id="A0A1C4GPG7"/>